<dbReference type="SUPFAM" id="SSF53098">
    <property type="entry name" value="Ribonuclease H-like"/>
    <property type="match status" value="1"/>
</dbReference>
<dbReference type="Pfam" id="PF01612">
    <property type="entry name" value="DNA_pol_A_exo1"/>
    <property type="match status" value="1"/>
</dbReference>
<dbReference type="SMART" id="SM00474">
    <property type="entry name" value="35EXOc"/>
    <property type="match status" value="1"/>
</dbReference>
<reference evidence="5" key="1">
    <citation type="submission" date="2022-03" db="EMBL/GenBank/DDBJ databases">
        <title>A functionally conserved STORR gene fusion in Papaver species that diverged 16.8 million years ago.</title>
        <authorList>
            <person name="Catania T."/>
        </authorList>
    </citation>
    <scope>NUCLEOTIDE SEQUENCE</scope>
    <source>
        <strain evidence="5">S-191538</strain>
    </source>
</reference>
<feature type="domain" description="3'-5' exonuclease" evidence="4">
    <location>
        <begin position="60"/>
        <end position="250"/>
    </location>
</feature>
<evidence type="ECO:0000256" key="2">
    <source>
        <dbReference type="ARBA" id="ARBA00022801"/>
    </source>
</evidence>
<evidence type="ECO:0000313" key="6">
    <source>
        <dbReference type="Proteomes" id="UP001177140"/>
    </source>
</evidence>
<dbReference type="EMBL" id="JAJJMA010313597">
    <property type="protein sequence ID" value="MCL7049235.1"/>
    <property type="molecule type" value="Genomic_DNA"/>
</dbReference>
<dbReference type="InterPro" id="IPR036397">
    <property type="entry name" value="RNaseH_sf"/>
</dbReference>
<dbReference type="PANTHER" id="PTHR13620:SF121">
    <property type="entry name" value="EMB|CAB82946.1-RELATED"/>
    <property type="match status" value="1"/>
</dbReference>
<dbReference type="Proteomes" id="UP001177140">
    <property type="component" value="Unassembled WGS sequence"/>
</dbReference>
<evidence type="ECO:0000256" key="1">
    <source>
        <dbReference type="ARBA" id="ARBA00022722"/>
    </source>
</evidence>
<evidence type="ECO:0000256" key="3">
    <source>
        <dbReference type="SAM" id="MobiDB-lite"/>
    </source>
</evidence>
<dbReference type="CDD" id="cd06141">
    <property type="entry name" value="WRN_exo"/>
    <property type="match status" value="1"/>
</dbReference>
<accession>A0AA41VXB8</accession>
<organism evidence="5 6">
    <name type="scientific">Papaver nudicaule</name>
    <name type="common">Iceland poppy</name>
    <dbReference type="NCBI Taxonomy" id="74823"/>
    <lineage>
        <taxon>Eukaryota</taxon>
        <taxon>Viridiplantae</taxon>
        <taxon>Streptophyta</taxon>
        <taxon>Embryophyta</taxon>
        <taxon>Tracheophyta</taxon>
        <taxon>Spermatophyta</taxon>
        <taxon>Magnoliopsida</taxon>
        <taxon>Ranunculales</taxon>
        <taxon>Papaveraceae</taxon>
        <taxon>Papaveroideae</taxon>
        <taxon>Papaver</taxon>
    </lineage>
</organism>
<sequence>MAGAVRNGNAAMSSSTSSVDDSTNGEIQYHTDGTSFQVVDTKTETHHTFNVGYNDDIIRTTVTPEASIVDEWIEDLYASIEEFPEEGLVVGLDIEWVRLQETSQRNKIDVLQLCFDKQCLIFQFFGCDKVSEKLGNFLSDSRIVFVGSGIDKDARKLFVDYDLFVARSEDLGPLADYKLGRKNLYKKNLKVLVEEVLGEKLPKYGAITLSRWDIGDKYDKGHLRKEQVMHACLDAYASFRVGMDLIHRPDPSKREFSYSNKDFKKLPQETNQGTKATNQGQGARDASSQGQGARDAS</sequence>
<dbReference type="PANTHER" id="PTHR13620">
    <property type="entry name" value="3-5 EXONUCLEASE"/>
    <property type="match status" value="1"/>
</dbReference>
<feature type="compositionally biased region" description="Basic and acidic residues" evidence="3">
    <location>
        <begin position="252"/>
        <end position="267"/>
    </location>
</feature>
<dbReference type="InterPro" id="IPR051132">
    <property type="entry name" value="3-5_Exonuclease_domain"/>
</dbReference>
<proteinExistence type="predicted"/>
<feature type="compositionally biased region" description="Polar residues" evidence="3">
    <location>
        <begin position="268"/>
        <end position="291"/>
    </location>
</feature>
<comment type="caution">
    <text evidence="5">The sequence shown here is derived from an EMBL/GenBank/DDBJ whole genome shotgun (WGS) entry which is preliminary data.</text>
</comment>
<feature type="compositionally biased region" description="Low complexity" evidence="3">
    <location>
        <begin position="13"/>
        <end position="22"/>
    </location>
</feature>
<feature type="region of interest" description="Disordered" evidence="3">
    <location>
        <begin position="252"/>
        <end position="297"/>
    </location>
</feature>
<name>A0AA41VXB8_PAPNU</name>
<evidence type="ECO:0000313" key="5">
    <source>
        <dbReference type="EMBL" id="MCL7049235.1"/>
    </source>
</evidence>
<dbReference type="GO" id="GO:0005737">
    <property type="term" value="C:cytoplasm"/>
    <property type="evidence" value="ECO:0007669"/>
    <property type="project" value="TreeGrafter"/>
</dbReference>
<evidence type="ECO:0000259" key="4">
    <source>
        <dbReference type="SMART" id="SM00474"/>
    </source>
</evidence>
<keyword evidence="6" id="KW-1185">Reference proteome</keyword>
<dbReference type="GO" id="GO:0005634">
    <property type="term" value="C:nucleus"/>
    <property type="evidence" value="ECO:0007669"/>
    <property type="project" value="TreeGrafter"/>
</dbReference>
<dbReference type="InterPro" id="IPR012337">
    <property type="entry name" value="RNaseH-like_sf"/>
</dbReference>
<keyword evidence="2" id="KW-0378">Hydrolase</keyword>
<dbReference type="GO" id="GO:0008408">
    <property type="term" value="F:3'-5' exonuclease activity"/>
    <property type="evidence" value="ECO:0007669"/>
    <property type="project" value="InterPro"/>
</dbReference>
<feature type="region of interest" description="Disordered" evidence="3">
    <location>
        <begin position="1"/>
        <end position="26"/>
    </location>
</feature>
<dbReference type="AlphaFoldDB" id="A0AA41VXB8"/>
<protein>
    <recommendedName>
        <fullName evidence="4">3'-5' exonuclease domain-containing protein</fullName>
    </recommendedName>
</protein>
<dbReference type="InterPro" id="IPR002562">
    <property type="entry name" value="3'-5'_exonuclease_dom"/>
</dbReference>
<dbReference type="GO" id="GO:0003676">
    <property type="term" value="F:nucleic acid binding"/>
    <property type="evidence" value="ECO:0007669"/>
    <property type="project" value="InterPro"/>
</dbReference>
<gene>
    <name evidence="5" type="ORF">MKW94_008543</name>
</gene>
<dbReference type="GO" id="GO:0006139">
    <property type="term" value="P:nucleobase-containing compound metabolic process"/>
    <property type="evidence" value="ECO:0007669"/>
    <property type="project" value="InterPro"/>
</dbReference>
<dbReference type="Gene3D" id="3.30.420.10">
    <property type="entry name" value="Ribonuclease H-like superfamily/Ribonuclease H"/>
    <property type="match status" value="1"/>
</dbReference>
<keyword evidence="1" id="KW-0540">Nuclease</keyword>